<dbReference type="EMBL" id="REGN01012846">
    <property type="protein sequence ID" value="RMZ94731.1"/>
    <property type="molecule type" value="Genomic_DNA"/>
</dbReference>
<reference evidence="1 2" key="1">
    <citation type="journal article" date="2018" name="Sci. Rep.">
        <title>Genomic signatures of local adaptation to the degree of environmental predictability in rotifers.</title>
        <authorList>
            <person name="Franch-Gras L."/>
            <person name="Hahn C."/>
            <person name="Garcia-Roger E.M."/>
            <person name="Carmona M.J."/>
            <person name="Serra M."/>
            <person name="Gomez A."/>
        </authorList>
    </citation>
    <scope>NUCLEOTIDE SEQUENCE [LARGE SCALE GENOMIC DNA]</scope>
    <source>
        <strain evidence="1">HYR1</strain>
    </source>
</reference>
<accession>A0A3M7P6I0</accession>
<proteinExistence type="predicted"/>
<feature type="non-terminal residue" evidence="1">
    <location>
        <position position="76"/>
    </location>
</feature>
<keyword evidence="2" id="KW-1185">Reference proteome</keyword>
<dbReference type="AlphaFoldDB" id="A0A3M7P6I0"/>
<comment type="caution">
    <text evidence="1">The sequence shown here is derived from an EMBL/GenBank/DDBJ whole genome shotgun (WGS) entry which is preliminary data.</text>
</comment>
<dbReference type="Proteomes" id="UP000276133">
    <property type="component" value="Unassembled WGS sequence"/>
</dbReference>
<gene>
    <name evidence="1" type="ORF">BpHYR1_020432</name>
</gene>
<sequence>MPSIFDKDPCDLYSECYAQFWSTFSTIDKLIDECNPLCPLECEKQTFDHTFSVQTLEETGDVSAVYIFYESLASTM</sequence>
<organism evidence="1 2">
    <name type="scientific">Brachionus plicatilis</name>
    <name type="common">Marine rotifer</name>
    <name type="synonym">Brachionus muelleri</name>
    <dbReference type="NCBI Taxonomy" id="10195"/>
    <lineage>
        <taxon>Eukaryota</taxon>
        <taxon>Metazoa</taxon>
        <taxon>Spiralia</taxon>
        <taxon>Gnathifera</taxon>
        <taxon>Rotifera</taxon>
        <taxon>Eurotatoria</taxon>
        <taxon>Monogononta</taxon>
        <taxon>Pseudotrocha</taxon>
        <taxon>Ploima</taxon>
        <taxon>Brachionidae</taxon>
        <taxon>Brachionus</taxon>
    </lineage>
</organism>
<name>A0A3M7P6I0_BRAPC</name>
<evidence type="ECO:0000313" key="2">
    <source>
        <dbReference type="Proteomes" id="UP000276133"/>
    </source>
</evidence>
<evidence type="ECO:0000313" key="1">
    <source>
        <dbReference type="EMBL" id="RMZ94731.1"/>
    </source>
</evidence>
<protein>
    <submittedName>
        <fullName evidence="1">Uncharacterized protein</fullName>
    </submittedName>
</protein>